<dbReference type="SUPFAM" id="SSF54373">
    <property type="entry name" value="FAD-linked reductases, C-terminal domain"/>
    <property type="match status" value="1"/>
</dbReference>
<feature type="signal peptide" evidence="2">
    <location>
        <begin position="1"/>
        <end position="26"/>
    </location>
</feature>
<feature type="chain" id="PRO_5016096151" description="Amine oxidase domain-containing protein" evidence="2">
    <location>
        <begin position="27"/>
        <end position="464"/>
    </location>
</feature>
<dbReference type="OrthoDB" id="5046242at2759"/>
<dbReference type="InParanoid" id="A0A2V0P3R0"/>
<dbReference type="PANTHER" id="PTHR10742:SF410">
    <property type="entry name" value="LYSINE-SPECIFIC HISTONE DEMETHYLASE 2"/>
    <property type="match status" value="1"/>
</dbReference>
<proteinExistence type="inferred from homology"/>
<dbReference type="GO" id="GO:0016491">
    <property type="term" value="F:oxidoreductase activity"/>
    <property type="evidence" value="ECO:0007669"/>
    <property type="project" value="InterPro"/>
</dbReference>
<keyword evidence="2" id="KW-0732">Signal</keyword>
<evidence type="ECO:0000256" key="2">
    <source>
        <dbReference type="SAM" id="SignalP"/>
    </source>
</evidence>
<evidence type="ECO:0000313" key="4">
    <source>
        <dbReference type="EMBL" id="GBF94511.1"/>
    </source>
</evidence>
<dbReference type="InterPro" id="IPR002937">
    <property type="entry name" value="Amino_oxidase"/>
</dbReference>
<dbReference type="STRING" id="307507.A0A2V0P3R0"/>
<dbReference type="Pfam" id="PF01593">
    <property type="entry name" value="Amino_oxidase"/>
    <property type="match status" value="1"/>
</dbReference>
<comment type="similarity">
    <text evidence="1">Belongs to the flavin monoamine oxidase family.</text>
</comment>
<evidence type="ECO:0000313" key="5">
    <source>
        <dbReference type="Proteomes" id="UP000247498"/>
    </source>
</evidence>
<keyword evidence="5" id="KW-1185">Reference proteome</keyword>
<dbReference type="SUPFAM" id="SSF51905">
    <property type="entry name" value="FAD/NAD(P)-binding domain"/>
    <property type="match status" value="1"/>
</dbReference>
<gene>
    <name evidence="4" type="ORF">Rsub_07045</name>
</gene>
<dbReference type="AlphaFoldDB" id="A0A2V0P3R0"/>
<dbReference type="Gene3D" id="3.90.660.10">
    <property type="match status" value="1"/>
</dbReference>
<sequence>MQLPRFTLAAAMAALMLVAQPEPAAAGSGAALVVGAGVSGLKAALDLATKGFTVTVLEARDGVGGRIQTESTPFGPLELGAQWIHGTDNPIWTLAGSRSWKLLPSNSESGAELEATATGAKAVTDAEAAAWDTQFAKLETYIANLQANAENSETLQSGVDKFVSTRGIAGRKKIGLDARIESNWVQEYAASPSKLSLNWFDNEPEITGEDSILAAGYTATLIHYLESALKAKGGKIVLNAPVTNIAYGTSAGVTITAGGAKYTGKFAVITLPVGVLQSGSVTFQPALPSAKAAAIKYLGMGVLNKVILGFPDSAKWATGNWIERIPLLTDAGRWREFFSLRGITGKPVIVAFTAGEAAKYPAGTTDDELVSGAVSALRGMFGAANIPDPTYSYVTRWHEDPYSLGSYSVVAPGAKGTERTALAATLNRLLYFAGEATSKTWPSTVPGAWQSGIDAATKAARDWA</sequence>
<dbReference type="Gene3D" id="3.50.50.60">
    <property type="entry name" value="FAD/NAD(P)-binding domain"/>
    <property type="match status" value="1"/>
</dbReference>
<dbReference type="EMBL" id="BDRX01000052">
    <property type="protein sequence ID" value="GBF94511.1"/>
    <property type="molecule type" value="Genomic_DNA"/>
</dbReference>
<feature type="domain" description="Amine oxidase" evidence="3">
    <location>
        <begin position="38"/>
        <end position="457"/>
    </location>
</feature>
<dbReference type="PANTHER" id="PTHR10742">
    <property type="entry name" value="FLAVIN MONOAMINE OXIDASE"/>
    <property type="match status" value="1"/>
</dbReference>
<evidence type="ECO:0000259" key="3">
    <source>
        <dbReference type="Pfam" id="PF01593"/>
    </source>
</evidence>
<accession>A0A2V0P3R0</accession>
<evidence type="ECO:0000256" key="1">
    <source>
        <dbReference type="ARBA" id="ARBA00005995"/>
    </source>
</evidence>
<organism evidence="4 5">
    <name type="scientific">Raphidocelis subcapitata</name>
    <dbReference type="NCBI Taxonomy" id="307507"/>
    <lineage>
        <taxon>Eukaryota</taxon>
        <taxon>Viridiplantae</taxon>
        <taxon>Chlorophyta</taxon>
        <taxon>core chlorophytes</taxon>
        <taxon>Chlorophyceae</taxon>
        <taxon>CS clade</taxon>
        <taxon>Sphaeropleales</taxon>
        <taxon>Selenastraceae</taxon>
        <taxon>Raphidocelis</taxon>
    </lineage>
</organism>
<comment type="caution">
    <text evidence="4">The sequence shown here is derived from an EMBL/GenBank/DDBJ whole genome shotgun (WGS) entry which is preliminary data.</text>
</comment>
<protein>
    <recommendedName>
        <fullName evidence="3">Amine oxidase domain-containing protein</fullName>
    </recommendedName>
</protein>
<name>A0A2V0P3R0_9CHLO</name>
<reference evidence="4 5" key="1">
    <citation type="journal article" date="2018" name="Sci. Rep.">
        <title>Raphidocelis subcapitata (=Pseudokirchneriella subcapitata) provides an insight into genome evolution and environmental adaptations in the Sphaeropleales.</title>
        <authorList>
            <person name="Suzuki S."/>
            <person name="Yamaguchi H."/>
            <person name="Nakajima N."/>
            <person name="Kawachi M."/>
        </authorList>
    </citation>
    <scope>NUCLEOTIDE SEQUENCE [LARGE SCALE GENOMIC DNA]</scope>
    <source>
        <strain evidence="4 5">NIES-35</strain>
    </source>
</reference>
<dbReference type="InterPro" id="IPR050281">
    <property type="entry name" value="Flavin_monoamine_oxidase"/>
</dbReference>
<dbReference type="Proteomes" id="UP000247498">
    <property type="component" value="Unassembled WGS sequence"/>
</dbReference>
<dbReference type="InterPro" id="IPR036188">
    <property type="entry name" value="FAD/NAD-bd_sf"/>
</dbReference>